<dbReference type="Gene3D" id="2.40.50.100">
    <property type="match status" value="1"/>
</dbReference>
<dbReference type="GeneID" id="74932001"/>
<dbReference type="PANTHER" id="PTHR15893">
    <property type="entry name" value="RIBOSOMAL PROTEIN L27"/>
    <property type="match status" value="1"/>
</dbReference>
<gene>
    <name evidence="7" type="primary">MCYN0398</name>
    <name evidence="5 8" type="synonym">rpmA</name>
    <name evidence="7" type="ORF">NCTC10142_00489</name>
    <name evidence="8" type="ORF">RRG46_02125</name>
</gene>
<reference evidence="7 9" key="1">
    <citation type="submission" date="2019-01" db="EMBL/GenBank/DDBJ databases">
        <authorList>
            <consortium name="Pathogen Informatics"/>
        </authorList>
    </citation>
    <scope>NUCLEOTIDE SEQUENCE [LARGE SCALE GENOMIC DNA]</scope>
    <source>
        <strain evidence="7 9">NCTC10142</strain>
        <plasmid evidence="9">13</plasmid>
    </source>
</reference>
<dbReference type="PROSITE" id="PS00831">
    <property type="entry name" value="RIBOSOMAL_L27"/>
    <property type="match status" value="1"/>
</dbReference>
<dbReference type="Proteomes" id="UP000289506">
    <property type="component" value="Plasmid 13"/>
</dbReference>
<keyword evidence="3 5" id="KW-0687">Ribonucleoprotein</keyword>
<dbReference type="GO" id="GO:0022625">
    <property type="term" value="C:cytosolic large ribosomal subunit"/>
    <property type="evidence" value="ECO:0007669"/>
    <property type="project" value="TreeGrafter"/>
</dbReference>
<evidence type="ECO:0000313" key="8">
    <source>
        <dbReference type="EMBL" id="WQQ19625.1"/>
    </source>
</evidence>
<sequence length="86" mass="9441">MAKTKAGGSTRNGRDSHSKRLGAKLGDGQFATAGSIIYRQRGTKIHPGQNVGRGGDDTLYSLIDGYIKYESKKNRKYVSVYTERSN</sequence>
<dbReference type="AlphaFoldDB" id="A0A449AIC0"/>
<geneLocation type="plasmid" evidence="7 9">
    <name>13</name>
</geneLocation>
<evidence type="ECO:0000313" key="9">
    <source>
        <dbReference type="Proteomes" id="UP000289506"/>
    </source>
</evidence>
<evidence type="ECO:0000256" key="2">
    <source>
        <dbReference type="ARBA" id="ARBA00022980"/>
    </source>
</evidence>
<dbReference type="NCBIfam" id="TIGR00062">
    <property type="entry name" value="L27"/>
    <property type="match status" value="1"/>
</dbReference>
<evidence type="ECO:0000256" key="3">
    <source>
        <dbReference type="ARBA" id="ARBA00023274"/>
    </source>
</evidence>
<dbReference type="Pfam" id="PF01016">
    <property type="entry name" value="Ribosomal_L27"/>
    <property type="match status" value="1"/>
</dbReference>
<name>A0A449AIC0_9BACT</name>
<reference evidence="8 10" key="2">
    <citation type="submission" date="2023-12" db="EMBL/GenBank/DDBJ databases">
        <title>Hybrid Genome Assemblies of Mycoplasma cynos and Mycoplasma felis isolated from Dogs and Cats with Infectious Respiratory Disease.</title>
        <authorList>
            <person name="Framst I."/>
            <person name="Cai H."/>
            <person name="Ramesh P."/>
            <person name="Maboni G."/>
        </authorList>
    </citation>
    <scope>NUCLEOTIDE SEQUENCE [LARGE SCALE GENOMIC DNA]</scope>
    <source>
        <strain evidence="8 10">30510</strain>
    </source>
</reference>
<evidence type="ECO:0000256" key="5">
    <source>
        <dbReference type="HAMAP-Rule" id="MF_00539"/>
    </source>
</evidence>
<dbReference type="PANTHER" id="PTHR15893:SF0">
    <property type="entry name" value="LARGE RIBOSOMAL SUBUNIT PROTEIN BL27M"/>
    <property type="match status" value="1"/>
</dbReference>
<dbReference type="SUPFAM" id="SSF110324">
    <property type="entry name" value="Ribosomal L27 protein-like"/>
    <property type="match status" value="1"/>
</dbReference>
<evidence type="ECO:0000256" key="1">
    <source>
        <dbReference type="ARBA" id="ARBA00010797"/>
    </source>
</evidence>
<organism evidence="7 9">
    <name type="scientific">Mycoplasmopsis cynos</name>
    <dbReference type="NCBI Taxonomy" id="171284"/>
    <lineage>
        <taxon>Bacteria</taxon>
        <taxon>Bacillati</taxon>
        <taxon>Mycoplasmatota</taxon>
        <taxon>Mycoplasmoidales</taxon>
        <taxon>Metamycoplasmataceae</taxon>
        <taxon>Mycoplasmopsis</taxon>
    </lineage>
</organism>
<evidence type="ECO:0000256" key="6">
    <source>
        <dbReference type="SAM" id="MobiDB-lite"/>
    </source>
</evidence>
<dbReference type="GO" id="GO:0003735">
    <property type="term" value="F:structural constituent of ribosome"/>
    <property type="evidence" value="ECO:0007669"/>
    <property type="project" value="InterPro"/>
</dbReference>
<evidence type="ECO:0000256" key="4">
    <source>
        <dbReference type="ARBA" id="ARBA00035175"/>
    </source>
</evidence>
<dbReference type="GO" id="GO:0006412">
    <property type="term" value="P:translation"/>
    <property type="evidence" value="ECO:0007669"/>
    <property type="project" value="UniProtKB-UniRule"/>
</dbReference>
<dbReference type="FunFam" id="2.40.50.100:FF:000004">
    <property type="entry name" value="50S ribosomal protein L27"/>
    <property type="match status" value="1"/>
</dbReference>
<keyword evidence="7" id="KW-0614">Plasmid</keyword>
<protein>
    <recommendedName>
        <fullName evidence="4 5">Large ribosomal subunit protein bL27</fullName>
    </recommendedName>
</protein>
<dbReference type="Proteomes" id="UP001327314">
    <property type="component" value="Chromosome"/>
</dbReference>
<dbReference type="InterPro" id="IPR018261">
    <property type="entry name" value="Ribosomal_bL27_CS"/>
</dbReference>
<dbReference type="RefSeq" id="WP_015287257.1">
    <property type="nucleotide sequence ID" value="NZ_CP140753.1"/>
</dbReference>
<dbReference type="OMA" id="GKDHTLH"/>
<accession>A0A449AIC0</accession>
<proteinExistence type="inferred from homology"/>
<feature type="region of interest" description="Disordered" evidence="6">
    <location>
        <begin position="1"/>
        <end position="26"/>
    </location>
</feature>
<dbReference type="EMBL" id="CP141046">
    <property type="protein sequence ID" value="WQQ19625.1"/>
    <property type="molecule type" value="Genomic_DNA"/>
</dbReference>
<evidence type="ECO:0000313" key="7">
    <source>
        <dbReference type="EMBL" id="VEU64731.1"/>
    </source>
</evidence>
<dbReference type="InterPro" id="IPR001684">
    <property type="entry name" value="Ribosomal_bL27"/>
</dbReference>
<dbReference type="EMBL" id="LR214986">
    <property type="protein sequence ID" value="VEU64731.1"/>
    <property type="molecule type" value="Genomic_DNA"/>
</dbReference>
<dbReference type="HAMAP" id="MF_00539">
    <property type="entry name" value="Ribosomal_bL27"/>
    <property type="match status" value="1"/>
</dbReference>
<evidence type="ECO:0000313" key="10">
    <source>
        <dbReference type="Proteomes" id="UP001327314"/>
    </source>
</evidence>
<comment type="similarity">
    <text evidence="1 5">Belongs to the bacterial ribosomal protein bL27 family.</text>
</comment>
<dbReference type="PRINTS" id="PR00063">
    <property type="entry name" value="RIBOSOMALL27"/>
</dbReference>
<keyword evidence="2 5" id="KW-0689">Ribosomal protein</keyword>